<gene>
    <name evidence="1" type="ORF">O181_052000</name>
</gene>
<reference evidence="1" key="1">
    <citation type="submission" date="2021-03" db="EMBL/GenBank/DDBJ databases">
        <title>Draft genome sequence of rust myrtle Austropuccinia psidii MF-1, a brazilian biotype.</title>
        <authorList>
            <person name="Quecine M.C."/>
            <person name="Pachon D.M.R."/>
            <person name="Bonatelli M.L."/>
            <person name="Correr F.H."/>
            <person name="Franceschini L.M."/>
            <person name="Leite T.F."/>
            <person name="Margarido G.R.A."/>
            <person name="Almeida C.A."/>
            <person name="Ferrarezi J.A."/>
            <person name="Labate C.A."/>
        </authorList>
    </citation>
    <scope>NUCLEOTIDE SEQUENCE</scope>
    <source>
        <strain evidence="1">MF-1</strain>
    </source>
</reference>
<comment type="caution">
    <text evidence="1">The sequence shown here is derived from an EMBL/GenBank/DDBJ whole genome shotgun (WGS) entry which is preliminary data.</text>
</comment>
<evidence type="ECO:0000313" key="1">
    <source>
        <dbReference type="EMBL" id="MBW0512285.1"/>
    </source>
</evidence>
<protein>
    <submittedName>
        <fullName evidence="1">Uncharacterized protein</fullName>
    </submittedName>
</protein>
<dbReference type="EMBL" id="AVOT02022709">
    <property type="protein sequence ID" value="MBW0512285.1"/>
    <property type="molecule type" value="Genomic_DNA"/>
</dbReference>
<proteinExistence type="predicted"/>
<accession>A0A9Q3E430</accession>
<dbReference type="Proteomes" id="UP000765509">
    <property type="component" value="Unassembled WGS sequence"/>
</dbReference>
<organism evidence="1 2">
    <name type="scientific">Austropuccinia psidii MF-1</name>
    <dbReference type="NCBI Taxonomy" id="1389203"/>
    <lineage>
        <taxon>Eukaryota</taxon>
        <taxon>Fungi</taxon>
        <taxon>Dikarya</taxon>
        <taxon>Basidiomycota</taxon>
        <taxon>Pucciniomycotina</taxon>
        <taxon>Pucciniomycetes</taxon>
        <taxon>Pucciniales</taxon>
        <taxon>Sphaerophragmiaceae</taxon>
        <taxon>Austropuccinia</taxon>
    </lineage>
</organism>
<dbReference type="OrthoDB" id="6616163at2759"/>
<evidence type="ECO:0000313" key="2">
    <source>
        <dbReference type="Proteomes" id="UP000765509"/>
    </source>
</evidence>
<dbReference type="AlphaFoldDB" id="A0A9Q3E430"/>
<name>A0A9Q3E430_9BASI</name>
<keyword evidence="2" id="KW-1185">Reference proteome</keyword>
<sequence>MTLSAEEWNSLQTNDVMYKRKHFLSRTYSILKPGAWADIMHSHFWEQTKFPCSISYKRAKIYDNGTNYSETPPPPPPSSHEGDACVCWPPALLLRSSPPTVDNID</sequence>